<keyword evidence="2" id="KW-1185">Reference proteome</keyword>
<comment type="caution">
    <text evidence="1">The sequence shown here is derived from an EMBL/GenBank/DDBJ whole genome shotgun (WGS) entry which is preliminary data.</text>
</comment>
<evidence type="ECO:0008006" key="3">
    <source>
        <dbReference type="Google" id="ProtNLM"/>
    </source>
</evidence>
<protein>
    <recommendedName>
        <fullName evidence="3">SGNH hydrolase-type esterase domain-containing protein</fullName>
    </recommendedName>
</protein>
<gene>
    <name evidence="1" type="ORF">GRI38_10730</name>
</gene>
<sequence length="275" mass="30574">MQNSKAFIRFVLPSSIILVLLSELAVRAMVDIKLFERDTEVGYWFKPGQSGGSLLTGSYAFNSDGFGVADEFRTTNGTDVLLVGDSVVWGTSAHQQEERLGPQLQRVTGWKVWPLATGSWSLANELRYLKRVPLEGTDAIIFVLNSADVGQPSHWNSEYVLPRSRPPSYLLYSLQRLYPFLRPPEKELPVRPADLKSEWEEFAASVDVPVYVIGYESGASSGSSCSWLPVWLDVPTFCYDPIGRNLEGAMLDSIHLTAEGNKLFARFIDGAVHVP</sequence>
<dbReference type="OrthoDB" id="7599050at2"/>
<dbReference type="EMBL" id="WTYW01000003">
    <property type="protein sequence ID" value="MXO86499.1"/>
    <property type="molecule type" value="Genomic_DNA"/>
</dbReference>
<reference evidence="1 2" key="1">
    <citation type="submission" date="2019-12" db="EMBL/GenBank/DDBJ databases">
        <title>Genomic-based taxomic classification of the family Erythrobacteraceae.</title>
        <authorList>
            <person name="Xu L."/>
        </authorList>
    </citation>
    <scope>NUCLEOTIDE SEQUENCE [LARGE SCALE GENOMIC DNA]</scope>
    <source>
        <strain evidence="1 2">MCCC 1A09962</strain>
    </source>
</reference>
<name>A0A844ZLE9_9SPHN</name>
<organism evidence="1 2">
    <name type="scientific">Parapontixanthobacter aurantiacus</name>
    <dbReference type="NCBI Taxonomy" id="1463599"/>
    <lineage>
        <taxon>Bacteria</taxon>
        <taxon>Pseudomonadati</taxon>
        <taxon>Pseudomonadota</taxon>
        <taxon>Alphaproteobacteria</taxon>
        <taxon>Sphingomonadales</taxon>
        <taxon>Erythrobacteraceae</taxon>
        <taxon>Parapontixanthobacter</taxon>
    </lineage>
</organism>
<proteinExistence type="predicted"/>
<accession>A0A844ZLE9</accession>
<evidence type="ECO:0000313" key="2">
    <source>
        <dbReference type="Proteomes" id="UP000433104"/>
    </source>
</evidence>
<dbReference type="AlphaFoldDB" id="A0A844ZLE9"/>
<evidence type="ECO:0000313" key="1">
    <source>
        <dbReference type="EMBL" id="MXO86499.1"/>
    </source>
</evidence>
<dbReference type="RefSeq" id="WP_160683575.1">
    <property type="nucleotide sequence ID" value="NZ_WTYW01000003.1"/>
</dbReference>
<dbReference type="SUPFAM" id="SSF52266">
    <property type="entry name" value="SGNH hydrolase"/>
    <property type="match status" value="1"/>
</dbReference>
<dbReference type="Proteomes" id="UP000433104">
    <property type="component" value="Unassembled WGS sequence"/>
</dbReference>